<organism evidence="2 3">
    <name type="scientific">Alicyclobacillus fastidiosus</name>
    <dbReference type="NCBI Taxonomy" id="392011"/>
    <lineage>
        <taxon>Bacteria</taxon>
        <taxon>Bacillati</taxon>
        <taxon>Bacillota</taxon>
        <taxon>Bacilli</taxon>
        <taxon>Bacillales</taxon>
        <taxon>Alicyclobacillaceae</taxon>
        <taxon>Alicyclobacillus</taxon>
    </lineage>
</organism>
<dbReference type="Pfam" id="PF09299">
    <property type="entry name" value="Mu-transpos_C"/>
    <property type="match status" value="1"/>
</dbReference>
<gene>
    <name evidence="2" type="ORF">KKP3000_001042</name>
</gene>
<comment type="caution">
    <text evidence="2">The sequence shown here is derived from an EMBL/GenBank/DDBJ whole genome shotgun (WGS) entry which is preliminary data.</text>
</comment>
<evidence type="ECO:0000259" key="1">
    <source>
        <dbReference type="PROSITE" id="PS50994"/>
    </source>
</evidence>
<evidence type="ECO:0000313" key="2">
    <source>
        <dbReference type="EMBL" id="MFB5192247.1"/>
    </source>
</evidence>
<accession>A0ABV5AJ01</accession>
<dbReference type="InterPro" id="IPR015378">
    <property type="entry name" value="Transposase-like_Mu_C"/>
</dbReference>
<name>A0ABV5AJ01_9BACL</name>
<keyword evidence="3" id="KW-1185">Reference proteome</keyword>
<dbReference type="Proteomes" id="UP001579974">
    <property type="component" value="Unassembled WGS sequence"/>
</dbReference>
<proteinExistence type="predicted"/>
<sequence>MVINQLKVNSELVFYGKIYKVLSIDPPNVSLLRSEGNGEVVTVPFTDLVGHLSFRPGKSMMREIARDEAHYQAVLDALTDKQREEVSRRFEMIKPLVVFDRLREGDLRAVYEFMSHYKGFLLENETLDDLTQIHLLERISQKYAVPDEYGIVPKGTSVRSLKRYLSAYRKAETELDKRGEEGLLAKQGDGYLYRQDNRTIEICHPKKPDVVLCHINVRIGEQYISIIKEAVEKEYLTLKRKTKKAVYQSILIRCAKEKLEPPKEDTIVKMLGRIPSDVRVRLRDGNKAAEGYDPVTRGFSNEEAQYPLHIVEIDHTELDLDVIDEKTGYVIGRPWITLGIDVFSRMVWCLYVSFEPPSANVVRKALEQGIFLKKAREKYGTDNEWDVFGIPSIIYMDNGSEFRNEAVKRMITETLKSNVRYRPVKTPRYGGTIERLFGTLNKQLIHQLDGTRKSSLADLGEYDPNKEAVLSLEDVRAAITKYIVDIYHMSPHKGLPLDADTPIVRYLDGIRKVGYPNFVTAEQESAYRLELLPVKYKPYTRDGVRLNNVLYKLNRLAYLIEKQSTKYKVKYDIDDISKIYIQPPGSDEYVRVPAVQPASEELVDVNWYTWKELRKIMRAESNEKRAAVPGTKHVVEAKAKLRAFIRDKYKSGRKARQQAVRMNVPVSLGGPLEAKSTHRQPTVRDLLAAAKQAAKERKSEGAYE</sequence>
<dbReference type="InterPro" id="IPR036397">
    <property type="entry name" value="RNaseH_sf"/>
</dbReference>
<dbReference type="RefSeq" id="WP_275474973.1">
    <property type="nucleotide sequence ID" value="NZ_CP162940.1"/>
</dbReference>
<reference evidence="2 3" key="1">
    <citation type="journal article" date="2024" name="Int. J. Mol. Sci.">
        <title>Exploration of Alicyclobacillus spp. Genome in Search of Antibiotic Resistance.</title>
        <authorList>
            <person name="Bucka-Kolendo J."/>
            <person name="Kiousi D.E."/>
            <person name="Dekowska A."/>
            <person name="Mikolajczuk-Szczyrba A."/>
            <person name="Karadedos D.M."/>
            <person name="Michael P."/>
            <person name="Galanis A."/>
            <person name="Sokolowska B."/>
        </authorList>
    </citation>
    <scope>NUCLEOTIDE SEQUENCE [LARGE SCALE GENOMIC DNA]</scope>
    <source>
        <strain evidence="2 3">KKP 3000</strain>
    </source>
</reference>
<feature type="domain" description="Integrase catalytic" evidence="1">
    <location>
        <begin position="303"/>
        <end position="510"/>
    </location>
</feature>
<dbReference type="InterPro" id="IPR001584">
    <property type="entry name" value="Integrase_cat-core"/>
</dbReference>
<dbReference type="EMBL" id="JBDXSU010000018">
    <property type="protein sequence ID" value="MFB5192247.1"/>
    <property type="molecule type" value="Genomic_DNA"/>
</dbReference>
<dbReference type="SUPFAM" id="SSF53098">
    <property type="entry name" value="Ribonuclease H-like"/>
    <property type="match status" value="1"/>
</dbReference>
<protein>
    <submittedName>
        <fullName evidence="2">DDE-type integrase/transposase/recombinase</fullName>
    </submittedName>
</protein>
<dbReference type="InterPro" id="IPR012337">
    <property type="entry name" value="RNaseH-like_sf"/>
</dbReference>
<evidence type="ECO:0000313" key="3">
    <source>
        <dbReference type="Proteomes" id="UP001579974"/>
    </source>
</evidence>
<dbReference type="PROSITE" id="PS50994">
    <property type="entry name" value="INTEGRASE"/>
    <property type="match status" value="1"/>
</dbReference>
<dbReference type="Gene3D" id="3.30.420.10">
    <property type="entry name" value="Ribonuclease H-like superfamily/Ribonuclease H"/>
    <property type="match status" value="1"/>
</dbReference>